<feature type="transmembrane region" description="Helical" evidence="1">
    <location>
        <begin position="112"/>
        <end position="132"/>
    </location>
</feature>
<reference evidence="2 3" key="1">
    <citation type="journal article" date="2014" name="Genome Biol. Evol.">
        <title>The secreted proteins of Achlya hypogyna and Thraustotheca clavata identify the ancestral oomycete secretome and reveal gene acquisitions by horizontal gene transfer.</title>
        <authorList>
            <person name="Misner I."/>
            <person name="Blouin N."/>
            <person name="Leonard G."/>
            <person name="Richards T.A."/>
            <person name="Lane C.E."/>
        </authorList>
    </citation>
    <scope>NUCLEOTIDE SEQUENCE [LARGE SCALE GENOMIC DNA]</scope>
    <source>
        <strain evidence="2 3">ATCC 48635</strain>
    </source>
</reference>
<evidence type="ECO:0000313" key="2">
    <source>
        <dbReference type="EMBL" id="OQR86047.1"/>
    </source>
</evidence>
<dbReference type="OrthoDB" id="78949at2759"/>
<organism evidence="2 3">
    <name type="scientific">Achlya hypogyna</name>
    <name type="common">Oomycete</name>
    <name type="synonym">Protoachlya hypogyna</name>
    <dbReference type="NCBI Taxonomy" id="1202772"/>
    <lineage>
        <taxon>Eukaryota</taxon>
        <taxon>Sar</taxon>
        <taxon>Stramenopiles</taxon>
        <taxon>Oomycota</taxon>
        <taxon>Saprolegniomycetes</taxon>
        <taxon>Saprolegniales</taxon>
        <taxon>Achlyaceae</taxon>
        <taxon>Achlya</taxon>
    </lineage>
</organism>
<protein>
    <recommendedName>
        <fullName evidence="4">Transmembrane protein</fullName>
    </recommendedName>
</protein>
<comment type="caution">
    <text evidence="2">The sequence shown here is derived from an EMBL/GenBank/DDBJ whole genome shotgun (WGS) entry which is preliminary data.</text>
</comment>
<gene>
    <name evidence="2" type="ORF">ACHHYP_11061</name>
</gene>
<evidence type="ECO:0000256" key="1">
    <source>
        <dbReference type="SAM" id="Phobius"/>
    </source>
</evidence>
<keyword evidence="3" id="KW-1185">Reference proteome</keyword>
<keyword evidence="1" id="KW-1133">Transmembrane helix</keyword>
<sequence>MVVDSAVEATVVSAAELLRSYNIEVMAYMKTDLNSQTLMLKHLNILAPTEVNFAFFAWLYLYDWVLGNREVISFRGNSGALTLLSDFATRLARQTQPWQVTGNIAQYLRGGVTYVTNVMIAVATTTILYIVVTRGHFEGLNMFELSRVGAITWVGRPLLLLRSMTALCMLSTATLELQYSGYISYLSTVPTPWYTTLLAANEVTWLVSIVNDISLVFTQEYCAYYVYPNSELVWVLVAALSAFRPVAASTTVDLACTTVEIDYQAVCTAGDIQIGHTSRMVILVGIVLGCNIVCYLVTRRVVGSKPTSLVSSHLLSSGAKYLYAHAGCIHDGVYYLDRASAALDGILTWSMGNRMYAMDIKLWRTLSVEMPVPMGTDNPSMQSAYRVCFPLPD</sequence>
<name>A0A1V9YK40_ACHHY</name>
<keyword evidence="1" id="KW-0472">Membrane</keyword>
<evidence type="ECO:0008006" key="4">
    <source>
        <dbReference type="Google" id="ProtNLM"/>
    </source>
</evidence>
<proteinExistence type="predicted"/>
<dbReference type="EMBL" id="JNBR01001540">
    <property type="protein sequence ID" value="OQR86047.1"/>
    <property type="molecule type" value="Genomic_DNA"/>
</dbReference>
<evidence type="ECO:0000313" key="3">
    <source>
        <dbReference type="Proteomes" id="UP000243579"/>
    </source>
</evidence>
<dbReference type="AlphaFoldDB" id="A0A1V9YK40"/>
<dbReference type="Proteomes" id="UP000243579">
    <property type="component" value="Unassembled WGS sequence"/>
</dbReference>
<accession>A0A1V9YK40</accession>
<keyword evidence="1" id="KW-0812">Transmembrane</keyword>